<evidence type="ECO:0000313" key="2">
    <source>
        <dbReference type="Proteomes" id="UP001158986"/>
    </source>
</evidence>
<dbReference type="EMBL" id="CAKLCB010000104">
    <property type="protein sequence ID" value="CAH0515259.1"/>
    <property type="molecule type" value="Genomic_DNA"/>
</dbReference>
<dbReference type="Proteomes" id="UP001158986">
    <property type="component" value="Unassembled WGS sequence"/>
</dbReference>
<sequence length="125" mass="14513">MIGLRDLKKAEQLGLARQLAYEIERCKEKYEAAECLELLQFCDWYSDLKKRKTYLESIGDGDAELDDKIEEKHEVFLPAIREVVERKAQDYVVAFPHRCNWCSQESLSSIKSSEMEAHSDPKALL</sequence>
<evidence type="ECO:0000313" key="1">
    <source>
        <dbReference type="EMBL" id="CAH0515259.1"/>
    </source>
</evidence>
<organism evidence="1 2">
    <name type="scientific">Peronospora belbahrii</name>
    <dbReference type="NCBI Taxonomy" id="622444"/>
    <lineage>
        <taxon>Eukaryota</taxon>
        <taxon>Sar</taxon>
        <taxon>Stramenopiles</taxon>
        <taxon>Oomycota</taxon>
        <taxon>Peronosporomycetes</taxon>
        <taxon>Peronosporales</taxon>
        <taxon>Peronosporaceae</taxon>
        <taxon>Peronospora</taxon>
    </lineage>
</organism>
<protein>
    <submittedName>
        <fullName evidence="1">Uncharacterized protein</fullName>
    </submittedName>
</protein>
<comment type="caution">
    <text evidence="1">The sequence shown here is derived from an EMBL/GenBank/DDBJ whole genome shotgun (WGS) entry which is preliminary data.</text>
</comment>
<keyword evidence="2" id="KW-1185">Reference proteome</keyword>
<reference evidence="1 2" key="1">
    <citation type="submission" date="2021-11" db="EMBL/GenBank/DDBJ databases">
        <authorList>
            <person name="Islam A."/>
            <person name="Islam S."/>
            <person name="Flora M.S."/>
            <person name="Rahman M."/>
            <person name="Ziaur R.M."/>
            <person name="Epstein J.H."/>
            <person name="Hassan M."/>
            <person name="Klassen M."/>
            <person name="Woodard K."/>
            <person name="Webb A."/>
            <person name="Webby R.J."/>
            <person name="El Zowalaty M.E."/>
        </authorList>
    </citation>
    <scope>NUCLEOTIDE SEQUENCE [LARGE SCALE GENOMIC DNA]</scope>
    <source>
        <strain evidence="1">Pbs1</strain>
    </source>
</reference>
<gene>
    <name evidence="1" type="ORF">PBS001_LOCUS1974</name>
</gene>
<proteinExistence type="predicted"/>
<accession>A0ABN8CT36</accession>
<name>A0ABN8CT36_9STRA</name>